<feature type="domain" description="FAD/NAD(P)-binding" evidence="18">
    <location>
        <begin position="4"/>
        <end position="328"/>
    </location>
</feature>
<evidence type="ECO:0000313" key="21">
    <source>
        <dbReference type="Proteomes" id="UP000030755"/>
    </source>
</evidence>
<dbReference type="NCBIfam" id="TIGR01421">
    <property type="entry name" value="gluta_reduc_1"/>
    <property type="match status" value="1"/>
</dbReference>
<dbReference type="InterPro" id="IPR006322">
    <property type="entry name" value="Glutathione_Rdtase_euk/bac"/>
</dbReference>
<evidence type="ECO:0000256" key="2">
    <source>
        <dbReference type="ARBA" id="ARBA00011738"/>
    </source>
</evidence>
<evidence type="ECO:0000256" key="8">
    <source>
        <dbReference type="ARBA" id="ARBA00023157"/>
    </source>
</evidence>
<evidence type="ECO:0000256" key="15">
    <source>
        <dbReference type="RuleBase" id="RU003691"/>
    </source>
</evidence>
<evidence type="ECO:0000256" key="11">
    <source>
        <dbReference type="ARBA" id="ARBA00056905"/>
    </source>
</evidence>
<dbReference type="Gene3D" id="3.30.390.30">
    <property type="match status" value="1"/>
</dbReference>
<accession>A0A075AQS6</accession>
<dbReference type="InterPro" id="IPR004099">
    <property type="entry name" value="Pyr_nucl-diS_OxRdtase_dimer"/>
</dbReference>
<dbReference type="GO" id="GO:0006749">
    <property type="term" value="P:glutathione metabolic process"/>
    <property type="evidence" value="ECO:0007669"/>
    <property type="project" value="EnsemblFungi"/>
</dbReference>
<dbReference type="PIRSF" id="PIRSF000350">
    <property type="entry name" value="Mercury_reductase_MerA"/>
    <property type="match status" value="1"/>
</dbReference>
<comment type="function">
    <text evidence="11 16">Catalyzes the reduction of glutathione disulfide (GSSG) to reduced glutathione (GSH). Constitutes the major mechanism to maintain a high GSH:GSSG ratio in the cytosol.</text>
</comment>
<comment type="cofactor">
    <cofactor evidence="13">
        <name>FAD</name>
        <dbReference type="ChEBI" id="CHEBI:57692"/>
    </cofactor>
    <text evidence="13">Binds 1 FAD per subunit.</text>
</comment>
<dbReference type="NCBIfam" id="NF004776">
    <property type="entry name" value="PRK06116.1"/>
    <property type="match status" value="1"/>
</dbReference>
<keyword evidence="13" id="KW-0547">Nucleotide-binding</keyword>
<dbReference type="EMBL" id="ML004925">
    <property type="protein sequence ID" value="RKP21845.1"/>
    <property type="molecule type" value="Genomic_DNA"/>
</dbReference>
<feature type="binding site" evidence="13">
    <location>
        <position position="53"/>
    </location>
    <ligand>
        <name>FAD</name>
        <dbReference type="ChEBI" id="CHEBI:57692"/>
    </ligand>
</feature>
<reference evidence="22" key="2">
    <citation type="journal article" date="2018" name="Nat. Microbiol.">
        <title>Leveraging single-cell genomics to expand the fungal tree of life.</title>
        <authorList>
            <person name="Ahrendt S.R."/>
            <person name="Quandt C.A."/>
            <person name="Ciobanu D."/>
            <person name="Clum A."/>
            <person name="Salamov A."/>
            <person name="Andreopoulos B."/>
            <person name="Cheng J.F."/>
            <person name="Woyke T."/>
            <person name="Pelin A."/>
            <person name="Henrissat B."/>
            <person name="Reynolds N.K."/>
            <person name="Benny G.L."/>
            <person name="Smith M.E."/>
            <person name="James T.Y."/>
            <person name="Grigoriev I.V."/>
        </authorList>
    </citation>
    <scope>NUCLEOTIDE SEQUENCE [LARGE SCALE GENOMIC DNA]</scope>
    <source>
        <strain evidence="22">CSF55</strain>
    </source>
</reference>
<dbReference type="HOGENOM" id="CLU_016755_2_2_1"/>
<comment type="subcellular location">
    <subcellularLocation>
        <location evidence="16">Cytoplasm</location>
    </subcellularLocation>
</comment>
<evidence type="ECO:0000256" key="1">
    <source>
        <dbReference type="ARBA" id="ARBA00007532"/>
    </source>
</evidence>
<dbReference type="Proteomes" id="UP000281549">
    <property type="component" value="Unassembled WGS sequence"/>
</dbReference>
<dbReference type="InterPro" id="IPR023753">
    <property type="entry name" value="FAD/NAD-binding_dom"/>
</dbReference>
<dbReference type="PANTHER" id="PTHR42737">
    <property type="entry name" value="GLUTATHIONE REDUCTASE"/>
    <property type="match status" value="1"/>
</dbReference>
<evidence type="ECO:0000256" key="6">
    <source>
        <dbReference type="ARBA" id="ARBA00022827"/>
    </source>
</evidence>
<evidence type="ECO:0000256" key="16">
    <source>
        <dbReference type="RuleBase" id="RU365016"/>
    </source>
</evidence>
<evidence type="ECO:0000259" key="18">
    <source>
        <dbReference type="Pfam" id="PF07992"/>
    </source>
</evidence>
<evidence type="ECO:0000256" key="9">
    <source>
        <dbReference type="ARBA" id="ARBA00023284"/>
    </source>
</evidence>
<gene>
    <name evidence="19" type="ORF">O9G_002312</name>
    <name evidence="20" type="ORF">ROZALSC1DRAFT_26777</name>
</gene>
<dbReference type="GO" id="GO:0005739">
    <property type="term" value="C:mitochondrion"/>
    <property type="evidence" value="ECO:0007669"/>
    <property type="project" value="EnsemblFungi"/>
</dbReference>
<dbReference type="PRINTS" id="PR00411">
    <property type="entry name" value="PNDRDTASEI"/>
</dbReference>
<dbReference type="PROSITE" id="PS00076">
    <property type="entry name" value="PYRIDINE_REDOX_1"/>
    <property type="match status" value="1"/>
</dbReference>
<keyword evidence="8" id="KW-1015">Disulfide bond</keyword>
<dbReference type="EMBL" id="KE561145">
    <property type="protein sequence ID" value="EPZ32535.1"/>
    <property type="molecule type" value="Genomic_DNA"/>
</dbReference>
<keyword evidence="13" id="KW-0520">NAD</keyword>
<keyword evidence="9 15" id="KW-0676">Redox-active center</keyword>
<dbReference type="Gene3D" id="3.50.50.60">
    <property type="entry name" value="FAD/NAD(P)-binding domain"/>
    <property type="match status" value="2"/>
</dbReference>
<dbReference type="InterPro" id="IPR001100">
    <property type="entry name" value="Pyr_nuc-diS_OxRdtase"/>
</dbReference>
<dbReference type="InterPro" id="IPR012999">
    <property type="entry name" value="Pyr_OxRdtase_I_AS"/>
</dbReference>
<dbReference type="GO" id="GO:0004362">
    <property type="term" value="F:glutathione-disulfide reductase (NADPH) activity"/>
    <property type="evidence" value="ECO:0007669"/>
    <property type="project" value="UniProtKB-EC"/>
</dbReference>
<reference evidence="20" key="3">
    <citation type="submission" date="2018-08" db="EMBL/GenBank/DDBJ databases">
        <title>Leveraging single-cell genomics to expand the Fungal Tree of Life.</title>
        <authorList>
            <consortium name="DOE Joint Genome Institute"/>
            <person name="Ahrendt S.R."/>
            <person name="Quandt C.A."/>
            <person name="Ciobanu D."/>
            <person name="Clum A."/>
            <person name="Salamov A."/>
            <person name="Andreopoulos B."/>
            <person name="Cheng J.-F."/>
            <person name="Woyke T."/>
            <person name="Pelin A."/>
            <person name="Henrissat B."/>
            <person name="Reynolds N."/>
            <person name="Benny G.L."/>
            <person name="Smith M.E."/>
            <person name="James T.Y."/>
            <person name="Grigoriev I.V."/>
        </authorList>
    </citation>
    <scope>NUCLEOTIDE SEQUENCE</scope>
    <source>
        <strain evidence="20">CSF55</strain>
    </source>
</reference>
<dbReference type="GO" id="GO:0050661">
    <property type="term" value="F:NADP binding"/>
    <property type="evidence" value="ECO:0007669"/>
    <property type="project" value="InterPro"/>
</dbReference>
<evidence type="ECO:0000313" key="19">
    <source>
        <dbReference type="EMBL" id="EPZ32535.1"/>
    </source>
</evidence>
<evidence type="ECO:0000256" key="13">
    <source>
        <dbReference type="PIRSR" id="PIRSR000350-3"/>
    </source>
</evidence>
<comment type="subunit">
    <text evidence="2">Homodimer.</text>
</comment>
<feature type="active site" description="Proton acceptor" evidence="12">
    <location>
        <position position="449"/>
    </location>
</feature>
<dbReference type="Proteomes" id="UP000030755">
    <property type="component" value="Unassembled WGS sequence"/>
</dbReference>
<dbReference type="GO" id="GO:0005777">
    <property type="term" value="C:peroxisome"/>
    <property type="evidence" value="ECO:0007669"/>
    <property type="project" value="EnsemblFungi"/>
</dbReference>
<evidence type="ECO:0000256" key="7">
    <source>
        <dbReference type="ARBA" id="ARBA00023002"/>
    </source>
</evidence>
<comment type="similarity">
    <text evidence="1 15">Belongs to the class-I pyridine nucleotide-disulfide oxidoreductase family.</text>
</comment>
<keyword evidence="16" id="KW-0521">NADP</keyword>
<name>A0A075AQS6_ROZAC</name>
<comment type="catalytic activity">
    <reaction evidence="10 16">
        <text>2 glutathione + NADP(+) = glutathione disulfide + NADPH + H(+)</text>
        <dbReference type="Rhea" id="RHEA:11740"/>
        <dbReference type="ChEBI" id="CHEBI:15378"/>
        <dbReference type="ChEBI" id="CHEBI:57783"/>
        <dbReference type="ChEBI" id="CHEBI:57925"/>
        <dbReference type="ChEBI" id="CHEBI:58297"/>
        <dbReference type="ChEBI" id="CHEBI:58349"/>
        <dbReference type="EC" id="1.8.1.7"/>
    </reaction>
</comment>
<dbReference type="GO" id="GO:0045454">
    <property type="term" value="P:cell redox homeostasis"/>
    <property type="evidence" value="ECO:0007669"/>
    <property type="project" value="EnsemblFungi"/>
</dbReference>
<dbReference type="Pfam" id="PF02852">
    <property type="entry name" value="Pyr_redox_dim"/>
    <property type="match status" value="1"/>
</dbReference>
<dbReference type="STRING" id="988480.A0A075AQS6"/>
<dbReference type="FunFam" id="3.50.50.60:FF:000235">
    <property type="entry name" value="Glutathione reductase"/>
    <property type="match status" value="1"/>
</dbReference>
<dbReference type="AlphaFoldDB" id="A0A075AQS6"/>
<evidence type="ECO:0000313" key="20">
    <source>
        <dbReference type="EMBL" id="RKP21845.1"/>
    </source>
</evidence>
<dbReference type="GO" id="GO:0034599">
    <property type="term" value="P:cellular response to oxidative stress"/>
    <property type="evidence" value="ECO:0007669"/>
    <property type="project" value="EnsemblFungi"/>
</dbReference>
<dbReference type="InterPro" id="IPR016156">
    <property type="entry name" value="FAD/NAD-linked_Rdtase_dimer_sf"/>
</dbReference>
<dbReference type="GO" id="GO:0005634">
    <property type="term" value="C:nucleus"/>
    <property type="evidence" value="ECO:0007669"/>
    <property type="project" value="EnsemblFungi"/>
</dbReference>
<proteinExistence type="inferred from homology"/>
<feature type="binding site" evidence="13">
    <location>
        <begin position="180"/>
        <end position="187"/>
    </location>
    <ligand>
        <name>NAD(+)</name>
        <dbReference type="ChEBI" id="CHEBI:57540"/>
    </ligand>
</feature>
<dbReference type="GO" id="GO:0005829">
    <property type="term" value="C:cytosol"/>
    <property type="evidence" value="ECO:0007669"/>
    <property type="project" value="EnsemblFungi"/>
</dbReference>
<keyword evidence="6 13" id="KW-0274">FAD</keyword>
<evidence type="ECO:0000256" key="4">
    <source>
        <dbReference type="ARBA" id="ARBA00017111"/>
    </source>
</evidence>
<feature type="binding site" evidence="13">
    <location>
        <position position="272"/>
    </location>
    <ligand>
        <name>NAD(+)</name>
        <dbReference type="ChEBI" id="CHEBI:57540"/>
    </ligand>
</feature>
<feature type="binding site" evidence="13">
    <location>
        <position position="313"/>
    </location>
    <ligand>
        <name>FAD</name>
        <dbReference type="ChEBI" id="CHEBI:57692"/>
    </ligand>
</feature>
<feature type="domain" description="Pyridine nucleotide-disulphide oxidoreductase dimerisation" evidence="17">
    <location>
        <begin position="349"/>
        <end position="459"/>
    </location>
</feature>
<protein>
    <recommendedName>
        <fullName evidence="4 16">Glutathione reductase</fullName>
        <ecNumber evidence="3 16">1.8.1.7</ecNumber>
    </recommendedName>
</protein>
<feature type="disulfide bond" description="Redox-active" evidence="14">
    <location>
        <begin position="44"/>
        <end position="49"/>
    </location>
</feature>
<keyword evidence="5 15" id="KW-0285">Flavoprotein</keyword>
<dbReference type="InterPro" id="IPR036188">
    <property type="entry name" value="FAD/NAD-bd_sf"/>
</dbReference>
<reference evidence="19 21" key="1">
    <citation type="journal article" date="2013" name="Curr. Biol.">
        <title>Shared signatures of parasitism and phylogenomics unite Cryptomycota and microsporidia.</title>
        <authorList>
            <person name="James T.Y."/>
            <person name="Pelin A."/>
            <person name="Bonen L."/>
            <person name="Ahrendt S."/>
            <person name="Sain D."/>
            <person name="Corradi N."/>
            <person name="Stajich J.E."/>
        </authorList>
    </citation>
    <scope>NUCLEOTIDE SEQUENCE [LARGE SCALE GENOMIC DNA]</scope>
    <source>
        <strain evidence="19">CSF55</strain>
        <strain evidence="19">CSF55</strain>
    </source>
</reference>
<evidence type="ECO:0000313" key="22">
    <source>
        <dbReference type="Proteomes" id="UP000281549"/>
    </source>
</evidence>
<evidence type="ECO:0000256" key="14">
    <source>
        <dbReference type="PIRSR" id="PIRSR000350-4"/>
    </source>
</evidence>
<dbReference type="PRINTS" id="PR00368">
    <property type="entry name" value="FADPNR"/>
</dbReference>
<evidence type="ECO:0000256" key="10">
    <source>
        <dbReference type="ARBA" id="ARBA00049142"/>
    </source>
</evidence>
<organism evidence="19 21">
    <name type="scientific">Rozella allomycis (strain CSF55)</name>
    <dbReference type="NCBI Taxonomy" id="988480"/>
    <lineage>
        <taxon>Eukaryota</taxon>
        <taxon>Fungi</taxon>
        <taxon>Fungi incertae sedis</taxon>
        <taxon>Cryptomycota</taxon>
        <taxon>Cryptomycota incertae sedis</taxon>
        <taxon>Rozella</taxon>
    </lineage>
</organism>
<dbReference type="OMA" id="GTCINWG"/>
<evidence type="ECO:0000259" key="17">
    <source>
        <dbReference type="Pfam" id="PF02852"/>
    </source>
</evidence>
<dbReference type="OrthoDB" id="5956163at2759"/>
<keyword evidence="21" id="KW-1185">Reference proteome</keyword>
<dbReference type="Pfam" id="PF07992">
    <property type="entry name" value="Pyr_redox_2"/>
    <property type="match status" value="1"/>
</dbReference>
<dbReference type="InterPro" id="IPR046952">
    <property type="entry name" value="GSHR/TRXR-like"/>
</dbReference>
<keyword evidence="16" id="KW-0963">Cytoplasm</keyword>
<evidence type="ECO:0000256" key="5">
    <source>
        <dbReference type="ARBA" id="ARBA00022630"/>
    </source>
</evidence>
<dbReference type="FunFam" id="3.30.390.30:FF:000003">
    <property type="entry name" value="Glutathione reductase"/>
    <property type="match status" value="1"/>
</dbReference>
<dbReference type="SUPFAM" id="SSF55424">
    <property type="entry name" value="FAD/NAD-linked reductases, dimerisation (C-terminal) domain"/>
    <property type="match status" value="1"/>
</dbReference>
<dbReference type="EC" id="1.8.1.7" evidence="3 16"/>
<evidence type="ECO:0000256" key="12">
    <source>
        <dbReference type="PIRSR" id="PIRSR000350-2"/>
    </source>
</evidence>
<keyword evidence="7 15" id="KW-0560">Oxidoreductase</keyword>
<dbReference type="PANTHER" id="PTHR42737:SF2">
    <property type="entry name" value="GLUTATHIONE REDUCTASE"/>
    <property type="match status" value="1"/>
</dbReference>
<sequence length="460" mass="50339">MKYYDFAVIGGGSGGLASARRAASLYSKNVVLIESKRNGLGGTCVNLGCVPKKIMYNAASLNELFAVSSDYGFDVENNGHNWRTLVENREEYIERLRKIYERNLDKEKVDVVFGSACFEKPNILRVTHEDGTSSFLTAKNILIATGGYPIIPSIPGSDLGVTSDGFFGLKELPKKAFIIGSGYIAVEIANVLQTFGCNTTILCRYGSVLRHFDEVISSTVSEHMEKSGIRIIRNASVESLVKSDSGNIDVKFSHQNLVETEKDNELVIWAIGRAPNSNYLNLEKANVTCDENGCILVDEYQNTRCPGVYALGDVCGKALLTPVAIAAGRRLVDRIFGGKSDSKLDYSNIPTVVFSHPPAGTVGLTEEEARQKYGSENIVIYKTRFNGMFYALSKNKVPTAYKMVCSRDDEKILGLHLVGPSSDEILQGFSVAIKMGATKKDFDNTVAIHPTSAEELVTMR</sequence>
<evidence type="ECO:0000256" key="3">
    <source>
        <dbReference type="ARBA" id="ARBA00012607"/>
    </source>
</evidence>
<dbReference type="SUPFAM" id="SSF51905">
    <property type="entry name" value="FAD/NAD(P)-binding domain"/>
    <property type="match status" value="1"/>
</dbReference>
<dbReference type="GO" id="GO:0050660">
    <property type="term" value="F:flavin adenine dinucleotide binding"/>
    <property type="evidence" value="ECO:0007669"/>
    <property type="project" value="InterPro"/>
</dbReference>